<keyword evidence="3" id="KW-1185">Reference proteome</keyword>
<organism evidence="2 3">
    <name type="scientific">Indibacter alkaliphilus (strain CCUG 57479 / KCTC 22604 / LW1)</name>
    <dbReference type="NCBI Taxonomy" id="1189612"/>
    <lineage>
        <taxon>Bacteria</taxon>
        <taxon>Pseudomonadati</taxon>
        <taxon>Bacteroidota</taxon>
        <taxon>Cytophagia</taxon>
        <taxon>Cytophagales</taxon>
        <taxon>Cyclobacteriaceae</taxon>
    </lineage>
</organism>
<accession>S2CY38</accession>
<evidence type="ECO:0000313" key="2">
    <source>
        <dbReference type="EMBL" id="EOZ91504.1"/>
    </source>
</evidence>
<dbReference type="PANTHER" id="PTHR12110">
    <property type="entry name" value="HYDROXYPYRUVATE ISOMERASE"/>
    <property type="match status" value="1"/>
</dbReference>
<feature type="domain" description="Xylose isomerase-like TIM barrel" evidence="1">
    <location>
        <begin position="59"/>
        <end position="283"/>
    </location>
</feature>
<proteinExistence type="predicted"/>
<dbReference type="SUPFAM" id="SSF51658">
    <property type="entry name" value="Xylose isomerase-like"/>
    <property type="match status" value="1"/>
</dbReference>
<dbReference type="Proteomes" id="UP000006073">
    <property type="component" value="Unassembled WGS sequence"/>
</dbReference>
<dbReference type="InterPro" id="IPR013022">
    <property type="entry name" value="Xyl_isomerase-like_TIM-brl"/>
</dbReference>
<protein>
    <recommendedName>
        <fullName evidence="1">Xylose isomerase-like TIM barrel domain-containing protein</fullName>
    </recommendedName>
</protein>
<sequence length="290" mass="32819">MKMLGTAAVGPFLPLSSMALGQRNGNRKIHAHLWMYASQFPPDWDSTPILDRIFSDFKYAGLDGIEIMDANLRNEGIVPKLRRLIGEYGIPVIGASFYGDMWNSSMHGHIRKDAQKIIRNLSLVGASHLGITVGDAGRKKTEPELDDQAMILREVIKICHDNGIDPNLHNHTFEMQYDQVDFLGTLERVPEINLGPDVNWLIRSGIDPVKFIHDYGSKITFIHLRDQDEKGLWTDSLGTGSTDFHGISRALKKVGYNGDFTIELSYERQPTHDLKEDLKKSREYVKNVFL</sequence>
<comment type="caution">
    <text evidence="2">The sequence shown here is derived from an EMBL/GenBank/DDBJ whole genome shotgun (WGS) entry which is preliminary data.</text>
</comment>
<gene>
    <name evidence="2" type="ORF">A33Q_4572</name>
</gene>
<dbReference type="PANTHER" id="PTHR12110:SF41">
    <property type="entry name" value="INOSOSE DEHYDRATASE"/>
    <property type="match status" value="1"/>
</dbReference>
<dbReference type="InterPro" id="IPR050312">
    <property type="entry name" value="IolE/XylAMocC-like"/>
</dbReference>
<dbReference type="Pfam" id="PF01261">
    <property type="entry name" value="AP_endonuc_2"/>
    <property type="match status" value="1"/>
</dbReference>
<evidence type="ECO:0000259" key="1">
    <source>
        <dbReference type="Pfam" id="PF01261"/>
    </source>
</evidence>
<dbReference type="AlphaFoldDB" id="S2CY38"/>
<name>S2CY38_INDAL</name>
<dbReference type="STRING" id="1189612.A33Q_4572"/>
<dbReference type="Gene3D" id="3.20.20.150">
    <property type="entry name" value="Divalent-metal-dependent TIM barrel enzymes"/>
    <property type="match status" value="1"/>
</dbReference>
<evidence type="ECO:0000313" key="3">
    <source>
        <dbReference type="Proteomes" id="UP000006073"/>
    </source>
</evidence>
<dbReference type="eggNOG" id="COG1082">
    <property type="taxonomic scope" value="Bacteria"/>
</dbReference>
<dbReference type="EMBL" id="ALWO02000054">
    <property type="protein sequence ID" value="EOZ91504.1"/>
    <property type="molecule type" value="Genomic_DNA"/>
</dbReference>
<reference evidence="2 3" key="1">
    <citation type="journal article" date="2013" name="Genome Announc.">
        <title>Draft Genome Sequence of Indibacter alkaliphilus Strain LW1T, Isolated from Lonar Lake, a Haloalkaline Lake in the Buldana District of Maharashtra, India.</title>
        <authorList>
            <person name="Singh A."/>
            <person name="Kumar Jangir P."/>
            <person name="Sharma R."/>
            <person name="Singh A."/>
            <person name="Kumar Pinnaka A."/>
            <person name="Shivaji S."/>
        </authorList>
    </citation>
    <scope>NUCLEOTIDE SEQUENCE [LARGE SCALE GENOMIC DNA]</scope>
    <source>
        <strain evidence="3">CCUG 57479 / KCTC 22604 / LW1</strain>
    </source>
</reference>
<dbReference type="InterPro" id="IPR036237">
    <property type="entry name" value="Xyl_isomerase-like_sf"/>
</dbReference>